<evidence type="ECO:0000313" key="2">
    <source>
        <dbReference type="EMBL" id="SFP71871.1"/>
    </source>
</evidence>
<organism evidence="2 3">
    <name type="scientific">Amycolatopsis rubida</name>
    <dbReference type="NCBI Taxonomy" id="112413"/>
    <lineage>
        <taxon>Bacteria</taxon>
        <taxon>Bacillati</taxon>
        <taxon>Actinomycetota</taxon>
        <taxon>Actinomycetes</taxon>
        <taxon>Pseudonocardiales</taxon>
        <taxon>Pseudonocardiaceae</taxon>
        <taxon>Amycolatopsis</taxon>
    </lineage>
</organism>
<dbReference type="Proteomes" id="UP000199137">
    <property type="component" value="Unassembled WGS sequence"/>
</dbReference>
<feature type="region of interest" description="Disordered" evidence="1">
    <location>
        <begin position="74"/>
        <end position="96"/>
    </location>
</feature>
<dbReference type="EMBL" id="FOWC01000006">
    <property type="protein sequence ID" value="SFP71871.1"/>
    <property type="molecule type" value="Genomic_DNA"/>
</dbReference>
<accession>A0A1I5SMK1</accession>
<proteinExistence type="predicted"/>
<name>A0A1I5SMK1_9PSEU</name>
<sequence>METMARTALPMSSGSPTRPEAWFAVTMARYFSSSRMTPPAKSVAGNSRFRRDRAGASPFPLNVRAGLGSILGEHAGSSLPARGRRPDRARGSSLSDVDARAGAAAGVLRETGHHALEGAAGRYGRSEGDAAAGEWLCFPVTIEARGRGQTGWLALALPDQCSTGRRAFPARRASRAPTKRRRPTRPALTRSIPHLPAVDSACAGRTRLCDVRARRRRTAGPSPTSWLARRRSGG</sequence>
<dbReference type="AlphaFoldDB" id="A0A1I5SMK1"/>
<evidence type="ECO:0000256" key="1">
    <source>
        <dbReference type="SAM" id="MobiDB-lite"/>
    </source>
</evidence>
<reference evidence="2 3" key="1">
    <citation type="submission" date="2016-10" db="EMBL/GenBank/DDBJ databases">
        <authorList>
            <person name="de Groot N.N."/>
        </authorList>
    </citation>
    <scope>NUCLEOTIDE SEQUENCE [LARGE SCALE GENOMIC DNA]</scope>
    <source>
        <strain evidence="2 3">DSM 44637</strain>
    </source>
</reference>
<protein>
    <submittedName>
        <fullName evidence="2">Uncharacterized protein</fullName>
    </submittedName>
</protein>
<feature type="region of interest" description="Disordered" evidence="1">
    <location>
        <begin position="166"/>
        <end position="189"/>
    </location>
</feature>
<feature type="region of interest" description="Disordered" evidence="1">
    <location>
        <begin position="213"/>
        <end position="234"/>
    </location>
</feature>
<evidence type="ECO:0000313" key="3">
    <source>
        <dbReference type="Proteomes" id="UP000199137"/>
    </source>
</evidence>
<feature type="compositionally biased region" description="Basic residues" evidence="1">
    <location>
        <begin position="168"/>
        <end position="184"/>
    </location>
</feature>
<gene>
    <name evidence="2" type="ORF">SAMN05421854_106377</name>
</gene>